<reference evidence="3" key="1">
    <citation type="submission" date="2018-03" db="EMBL/GenBank/DDBJ databases">
        <authorList>
            <person name="Blom J."/>
        </authorList>
    </citation>
    <scope>NUCLEOTIDE SEQUENCE [LARGE SCALE GENOMIC DNA]</scope>
    <source>
        <strain evidence="3">KPC-SM-21</strain>
    </source>
</reference>
<dbReference type="Proteomes" id="UP000245974">
    <property type="component" value="Unassembled WGS sequence"/>
</dbReference>
<evidence type="ECO:0000256" key="1">
    <source>
        <dbReference type="SAM" id="Phobius"/>
    </source>
</evidence>
<feature type="transmembrane region" description="Helical" evidence="1">
    <location>
        <begin position="327"/>
        <end position="346"/>
    </location>
</feature>
<sequence length="347" mass="40330">MALDQIWKQQLTLVTYGNEYLTQDYSFAFWVQHSIFNQHLFSFRDLLTQHLLAQHFQIWLEGLKKQGVYRLSLHSAGILNDEQNPNPNVELLAFPHFIVSHEKHKKTAWILGKELAEWYNADQDYELPIEQRSDVRTETFWRFELNSKLSKRIENDLVQPNWDDIQSYTENELFESKYAQGFIAPSNRGLPYYGMKQQQNEGGTILQKGKFLPLLPDDYPADYANDTLVRMDALTNFIQDKIQHPYHENGEIMSPDEQLNLRHFSHKLDDLQGKFVIKVANHYKSARLTKIETPSPFDEGSSNTKILSAARRHPSPQQQHPKSGKTGVFALIVITILICLAAYYFGL</sequence>
<dbReference type="InParanoid" id="A0A2U3MV20"/>
<keyword evidence="1" id="KW-1133">Transmembrane helix</keyword>
<dbReference type="AlphaFoldDB" id="A0A2U3MV20"/>
<proteinExistence type="predicted"/>
<evidence type="ECO:0000313" key="3">
    <source>
        <dbReference type="Proteomes" id="UP000245974"/>
    </source>
</evidence>
<protein>
    <submittedName>
        <fullName evidence="2">Uncharacterized protein</fullName>
    </submittedName>
</protein>
<organism evidence="2 3">
    <name type="scientific">Acinetobacter stercoris</name>
    <dbReference type="NCBI Taxonomy" id="2126983"/>
    <lineage>
        <taxon>Bacteria</taxon>
        <taxon>Pseudomonadati</taxon>
        <taxon>Pseudomonadota</taxon>
        <taxon>Gammaproteobacteria</taxon>
        <taxon>Moraxellales</taxon>
        <taxon>Moraxellaceae</taxon>
        <taxon>Acinetobacter</taxon>
    </lineage>
</organism>
<accession>A0A2U3MV20</accession>
<keyword evidence="1" id="KW-0472">Membrane</keyword>
<name>A0A2U3MV20_9GAMM</name>
<dbReference type="RefSeq" id="WP_121972809.1">
    <property type="nucleotide sequence ID" value="NZ_OOGT01000011.1"/>
</dbReference>
<dbReference type="OrthoDB" id="6702200at2"/>
<keyword evidence="1" id="KW-0812">Transmembrane</keyword>
<dbReference type="EMBL" id="OOGT01000011">
    <property type="protein sequence ID" value="SPL69271.1"/>
    <property type="molecule type" value="Genomic_DNA"/>
</dbReference>
<evidence type="ECO:0000313" key="2">
    <source>
        <dbReference type="EMBL" id="SPL69271.1"/>
    </source>
</evidence>
<keyword evidence="3" id="KW-1185">Reference proteome</keyword>
<gene>
    <name evidence="2" type="ORF">KPC_0449</name>
</gene>